<gene>
    <name evidence="3 5" type="primary">coaE</name>
    <name evidence="5" type="ORF">ABGF40_01505</name>
</gene>
<keyword evidence="3" id="KW-0173">Coenzyme A biosynthesis</keyword>
<dbReference type="Gene3D" id="3.40.50.300">
    <property type="entry name" value="P-loop containing nucleotide triphosphate hydrolases"/>
    <property type="match status" value="1"/>
</dbReference>
<dbReference type="Proteomes" id="UP001629536">
    <property type="component" value="Unassembled WGS sequence"/>
</dbReference>
<evidence type="ECO:0000256" key="3">
    <source>
        <dbReference type="HAMAP-Rule" id="MF_00376"/>
    </source>
</evidence>
<evidence type="ECO:0000256" key="2">
    <source>
        <dbReference type="ARBA" id="ARBA00022840"/>
    </source>
</evidence>
<dbReference type="HAMAP" id="MF_00376">
    <property type="entry name" value="Dephospho_CoA_kinase"/>
    <property type="match status" value="1"/>
</dbReference>
<keyword evidence="2 3" id="KW-0067">ATP-binding</keyword>
<comment type="pathway">
    <text evidence="3">Cofactor biosynthesis; coenzyme A biosynthesis; CoA from (R)-pantothenate: step 5/5.</text>
</comment>
<dbReference type="EMBL" id="JBFNFH010000002">
    <property type="protein sequence ID" value="MFM1524347.1"/>
    <property type="molecule type" value="Genomic_DNA"/>
</dbReference>
<keyword evidence="3 5" id="KW-0418">Kinase</keyword>
<dbReference type="GO" id="GO:0004140">
    <property type="term" value="F:dephospho-CoA kinase activity"/>
    <property type="evidence" value="ECO:0007669"/>
    <property type="project" value="UniProtKB-EC"/>
</dbReference>
<comment type="subcellular location">
    <subcellularLocation>
        <location evidence="3">Cytoplasm</location>
    </subcellularLocation>
</comment>
<keyword evidence="3" id="KW-0963">Cytoplasm</keyword>
<feature type="binding site" evidence="3">
    <location>
        <begin position="21"/>
        <end position="26"/>
    </location>
    <ligand>
        <name>ATP</name>
        <dbReference type="ChEBI" id="CHEBI:30616"/>
    </ligand>
</feature>
<dbReference type="SUPFAM" id="SSF52540">
    <property type="entry name" value="P-loop containing nucleoside triphosphate hydrolases"/>
    <property type="match status" value="1"/>
</dbReference>
<evidence type="ECO:0000256" key="1">
    <source>
        <dbReference type="ARBA" id="ARBA00022741"/>
    </source>
</evidence>
<dbReference type="InterPro" id="IPR027417">
    <property type="entry name" value="P-loop_NTPase"/>
</dbReference>
<keyword evidence="1 3" id="KW-0547">Nucleotide-binding</keyword>
<evidence type="ECO:0000313" key="5">
    <source>
        <dbReference type="EMBL" id="MFM1524347.1"/>
    </source>
</evidence>
<keyword evidence="6" id="KW-1185">Reference proteome</keyword>
<evidence type="ECO:0000313" key="6">
    <source>
        <dbReference type="Proteomes" id="UP001629536"/>
    </source>
</evidence>
<evidence type="ECO:0000256" key="4">
    <source>
        <dbReference type="NCBIfam" id="TIGR00152"/>
    </source>
</evidence>
<comment type="catalytic activity">
    <reaction evidence="3">
        <text>3'-dephospho-CoA + ATP = ADP + CoA + H(+)</text>
        <dbReference type="Rhea" id="RHEA:18245"/>
        <dbReference type="ChEBI" id="CHEBI:15378"/>
        <dbReference type="ChEBI" id="CHEBI:30616"/>
        <dbReference type="ChEBI" id="CHEBI:57287"/>
        <dbReference type="ChEBI" id="CHEBI:57328"/>
        <dbReference type="ChEBI" id="CHEBI:456216"/>
        <dbReference type="EC" id="2.7.1.24"/>
    </reaction>
</comment>
<dbReference type="PROSITE" id="PS51219">
    <property type="entry name" value="DPCK"/>
    <property type="match status" value="1"/>
</dbReference>
<reference evidence="5 6" key="1">
    <citation type="journal article" date="2024" name="Front. Microbiol.">
        <title>Pangenomic and biochemical analyses of Helcococcus ovis reveal widespread tetracycline resistance and a novel bacterial species, Helcococcus bovis.</title>
        <authorList>
            <person name="Cunha F."/>
            <person name="Zhai Y."/>
            <person name="Casaro S."/>
            <person name="Jones K.L."/>
            <person name="Hernandez M."/>
            <person name="Bisinotto R.S."/>
            <person name="Kariyawasam S."/>
            <person name="Brown M.B."/>
            <person name="Phillips A."/>
            <person name="Jeong K.C."/>
            <person name="Galvao K.N."/>
        </authorList>
    </citation>
    <scope>NUCLEOTIDE SEQUENCE [LARGE SCALE GENOMIC DNA]</scope>
    <source>
        <strain evidence="5 6">KG197</strain>
    </source>
</reference>
<protein>
    <recommendedName>
        <fullName evidence="3 4">Dephospho-CoA kinase</fullName>
        <ecNumber evidence="3 4">2.7.1.24</ecNumber>
    </recommendedName>
    <alternativeName>
        <fullName evidence="3">Dephosphocoenzyme A kinase</fullName>
    </alternativeName>
</protein>
<comment type="caution">
    <text evidence="5">The sequence shown here is derived from an EMBL/GenBank/DDBJ whole genome shotgun (WGS) entry which is preliminary data.</text>
</comment>
<dbReference type="Pfam" id="PF01121">
    <property type="entry name" value="CoaE"/>
    <property type="match status" value="1"/>
</dbReference>
<dbReference type="PANTHER" id="PTHR10695">
    <property type="entry name" value="DEPHOSPHO-COA KINASE-RELATED"/>
    <property type="match status" value="1"/>
</dbReference>
<dbReference type="RefSeq" id="WP_408126208.1">
    <property type="nucleotide sequence ID" value="NZ_JBFNFH010000002.1"/>
</dbReference>
<name>A0ABW9F4G9_9FIRM</name>
<dbReference type="NCBIfam" id="TIGR00152">
    <property type="entry name" value="dephospho-CoA kinase"/>
    <property type="match status" value="1"/>
</dbReference>
<proteinExistence type="inferred from homology"/>
<dbReference type="PANTHER" id="PTHR10695:SF46">
    <property type="entry name" value="BIFUNCTIONAL COENZYME A SYNTHASE-RELATED"/>
    <property type="match status" value="1"/>
</dbReference>
<sequence>MLKWEIAGMKSKIIGITGSIATGKSTVSNILKNKGYTVLDLDKIAHELMKKGEKNYINILSYFGDEILDEDGEIDRKKLGNIVFNDEKKLKKLNNLTHPNIFYTILGKINSLEEKIIFIDNPLLVELIISGDSYINYDEIWLVYIPKIFQIERLKYRDKLNDEDATKKINSQISIDDKVKYSDFIIDNSKDEGFLIKQINERLEKL</sequence>
<organism evidence="5 6">
    <name type="scientific">Helcococcus bovis</name>
    <dbReference type="NCBI Taxonomy" id="3153252"/>
    <lineage>
        <taxon>Bacteria</taxon>
        <taxon>Bacillati</taxon>
        <taxon>Bacillota</taxon>
        <taxon>Tissierellia</taxon>
        <taxon>Tissierellales</taxon>
        <taxon>Peptoniphilaceae</taxon>
        <taxon>Helcococcus</taxon>
    </lineage>
</organism>
<accession>A0ABW9F4G9</accession>
<dbReference type="EC" id="2.7.1.24" evidence="3 4"/>
<dbReference type="CDD" id="cd02022">
    <property type="entry name" value="DPCK"/>
    <property type="match status" value="1"/>
</dbReference>
<comment type="similarity">
    <text evidence="3">Belongs to the CoaE family.</text>
</comment>
<dbReference type="InterPro" id="IPR001977">
    <property type="entry name" value="Depp_CoAkinase"/>
</dbReference>
<keyword evidence="3 5" id="KW-0808">Transferase</keyword>
<comment type="function">
    <text evidence="3">Catalyzes the phosphorylation of the 3'-hydroxyl group of dephosphocoenzyme A to form coenzyme A.</text>
</comment>